<dbReference type="Pfam" id="PF13560">
    <property type="entry name" value="HTH_31"/>
    <property type="match status" value="1"/>
</dbReference>
<dbReference type="GO" id="GO:0003677">
    <property type="term" value="F:DNA binding"/>
    <property type="evidence" value="ECO:0007669"/>
    <property type="project" value="InterPro"/>
</dbReference>
<name>A0A1C6TYS0_9ACTN</name>
<evidence type="ECO:0000313" key="2">
    <source>
        <dbReference type="EMBL" id="SCL46779.1"/>
    </source>
</evidence>
<sequence length="259" mass="28087">MDAEEAAAARSWVEFGRELRWWRRAAGLTQSQLGQRVGYHHSVISRVESGRREPPAGLVRRLDDVLAANGALVALEANRAPRGATASAGDPTLFAATPGVLTADGVTPPGVAVWPTRLPYAGVACPLHGDAGCAVPAPGDVLTTVAGLVRRRRSCPPNRSPTSCTGWPRCCRATRRPPRSTSRPTSWAPSRACDGRRAPWWSGGLPDRVVTCRWPPLGQVTGRPFVPAPFIDRVRLRSLTQRKHCTPRLPLRHSRSNGW</sequence>
<dbReference type="AlphaFoldDB" id="A0A1C6TYS0"/>
<dbReference type="EMBL" id="FMHZ01000002">
    <property type="protein sequence ID" value="SCL46779.1"/>
    <property type="molecule type" value="Genomic_DNA"/>
</dbReference>
<dbReference type="Gene3D" id="1.10.260.40">
    <property type="entry name" value="lambda repressor-like DNA-binding domains"/>
    <property type="match status" value="1"/>
</dbReference>
<feature type="domain" description="HTH cro/C1-type" evidence="1">
    <location>
        <begin position="19"/>
        <end position="73"/>
    </location>
</feature>
<keyword evidence="3" id="KW-1185">Reference proteome</keyword>
<dbReference type="SUPFAM" id="SSF47413">
    <property type="entry name" value="lambda repressor-like DNA-binding domains"/>
    <property type="match status" value="1"/>
</dbReference>
<dbReference type="InterPro" id="IPR010982">
    <property type="entry name" value="Lambda_DNA-bd_dom_sf"/>
</dbReference>
<protein>
    <submittedName>
        <fullName evidence="2">Helix-turn-helix domain-containing protein</fullName>
    </submittedName>
</protein>
<reference evidence="3" key="1">
    <citation type="submission" date="2016-06" db="EMBL/GenBank/DDBJ databases">
        <authorList>
            <person name="Varghese N."/>
            <person name="Submissions Spin"/>
        </authorList>
    </citation>
    <scope>NUCLEOTIDE SEQUENCE [LARGE SCALE GENOMIC DNA]</scope>
    <source>
        <strain evidence="3">DSM 43903</strain>
    </source>
</reference>
<evidence type="ECO:0000313" key="3">
    <source>
        <dbReference type="Proteomes" id="UP000199001"/>
    </source>
</evidence>
<dbReference type="PROSITE" id="PS50943">
    <property type="entry name" value="HTH_CROC1"/>
    <property type="match status" value="1"/>
</dbReference>
<proteinExistence type="predicted"/>
<gene>
    <name evidence="2" type="ORF">GA0070606_1047</name>
</gene>
<dbReference type="CDD" id="cd00093">
    <property type="entry name" value="HTH_XRE"/>
    <property type="match status" value="1"/>
</dbReference>
<dbReference type="SMART" id="SM00530">
    <property type="entry name" value="HTH_XRE"/>
    <property type="match status" value="1"/>
</dbReference>
<dbReference type="OrthoDB" id="3626489at2"/>
<dbReference type="STRING" id="47855.GA0070606_1047"/>
<accession>A0A1C6TYS0</accession>
<evidence type="ECO:0000259" key="1">
    <source>
        <dbReference type="PROSITE" id="PS50943"/>
    </source>
</evidence>
<dbReference type="InterPro" id="IPR001387">
    <property type="entry name" value="Cro/C1-type_HTH"/>
</dbReference>
<organism evidence="2 3">
    <name type="scientific">Micromonospora citrea</name>
    <dbReference type="NCBI Taxonomy" id="47855"/>
    <lineage>
        <taxon>Bacteria</taxon>
        <taxon>Bacillati</taxon>
        <taxon>Actinomycetota</taxon>
        <taxon>Actinomycetes</taxon>
        <taxon>Micromonosporales</taxon>
        <taxon>Micromonosporaceae</taxon>
        <taxon>Micromonospora</taxon>
    </lineage>
</organism>
<dbReference type="Proteomes" id="UP000199001">
    <property type="component" value="Unassembled WGS sequence"/>
</dbReference>